<dbReference type="RefSeq" id="WP_187794423.1">
    <property type="nucleotide sequence ID" value="NZ_JACOQL010000004.1"/>
</dbReference>
<dbReference type="GO" id="GO:0015562">
    <property type="term" value="F:efflux transmembrane transporter activity"/>
    <property type="evidence" value="ECO:0007669"/>
    <property type="project" value="InterPro"/>
</dbReference>
<evidence type="ECO:0000256" key="1">
    <source>
        <dbReference type="ARBA" id="ARBA00007613"/>
    </source>
</evidence>
<gene>
    <name evidence="3" type="ORF">H4P12_14780</name>
</gene>
<keyword evidence="2" id="KW-1134">Transmembrane beta strand</keyword>
<comment type="caution">
    <text evidence="3">The sequence shown here is derived from an EMBL/GenBank/DDBJ whole genome shotgun (WGS) entry which is preliminary data.</text>
</comment>
<dbReference type="Gene3D" id="2.20.200.10">
    <property type="entry name" value="Outer membrane efflux proteins (OEP)"/>
    <property type="match status" value="1"/>
</dbReference>
<comment type="similarity">
    <text evidence="1 2">Belongs to the outer membrane factor (OMF) (TC 1.B.17) family.</text>
</comment>
<dbReference type="PROSITE" id="PS51318">
    <property type="entry name" value="TAT"/>
    <property type="match status" value="1"/>
</dbReference>
<dbReference type="InterPro" id="IPR003423">
    <property type="entry name" value="OMP_efflux"/>
</dbReference>
<dbReference type="GO" id="GO:0005886">
    <property type="term" value="C:plasma membrane"/>
    <property type="evidence" value="ECO:0007669"/>
    <property type="project" value="UniProtKB-SubCell"/>
</dbReference>
<dbReference type="SUPFAM" id="SSF56954">
    <property type="entry name" value="Outer membrane efflux proteins (OEP)"/>
    <property type="match status" value="1"/>
</dbReference>
<keyword evidence="2" id="KW-0472">Membrane</keyword>
<dbReference type="InterPro" id="IPR006311">
    <property type="entry name" value="TAT_signal"/>
</dbReference>
<feature type="signal peptide" evidence="2">
    <location>
        <begin position="1"/>
        <end position="22"/>
    </location>
</feature>
<evidence type="ECO:0000313" key="4">
    <source>
        <dbReference type="Proteomes" id="UP000608594"/>
    </source>
</evidence>
<keyword evidence="2" id="KW-0812">Transmembrane</keyword>
<name>A0A926J742_9RHOB</name>
<proteinExistence type="inferred from homology"/>
<dbReference type="EMBL" id="JACOQL010000004">
    <property type="protein sequence ID" value="MBC9247942.1"/>
    <property type="molecule type" value="Genomic_DNA"/>
</dbReference>
<evidence type="ECO:0000313" key="3">
    <source>
        <dbReference type="EMBL" id="MBC9247942.1"/>
    </source>
</evidence>
<protein>
    <submittedName>
        <fullName evidence="3">Efflux transporter outer membrane subunit</fullName>
    </submittedName>
</protein>
<dbReference type="PANTHER" id="PTHR30203:SF25">
    <property type="entry name" value="OUTER MEMBRANE PROTEIN-RELATED"/>
    <property type="match status" value="1"/>
</dbReference>
<dbReference type="AlphaFoldDB" id="A0A926J742"/>
<keyword evidence="2" id="KW-0564">Palmitate</keyword>
<reference evidence="3" key="1">
    <citation type="submission" date="2020-08" db="EMBL/GenBank/DDBJ databases">
        <title>Paracoccus amoyensis sp. nov., isolated from the surface seawater at coast of Xiamen, Fujian.</title>
        <authorList>
            <person name="Lyu L."/>
        </authorList>
    </citation>
    <scope>NUCLEOTIDE SEQUENCE</scope>
    <source>
        <strain evidence="3">11-3</strain>
    </source>
</reference>
<keyword evidence="2" id="KW-0732">Signal</keyword>
<dbReference type="Proteomes" id="UP000608594">
    <property type="component" value="Unassembled WGS sequence"/>
</dbReference>
<dbReference type="InterPro" id="IPR010131">
    <property type="entry name" value="MdtP/NodT-like"/>
</dbReference>
<keyword evidence="4" id="KW-1185">Reference proteome</keyword>
<accession>A0A926J742</accession>
<sequence>MTTTRYGRRGLLVSLLALSACAAVGPDPNDLPVPTVQAGFAEGEGRATGSQVAFWGGYNDAMLSQLISNGLGQSFDILSANEAIRAARADLEAAGVLGAQVSGTGTGARQRAGGDGVSVGTANSSSLSAAFVFDLFGGARREREGRRAAYQAAEADLQTTRLAWLAEVIAAYSDARYYQQAMALTRETIASRRDTLDVTRNMAGVGVSTQYDVAQTEALLQTAQADLPNYEAQFNAQVYRLSTLLNLQAQPLLAQMKRGSSQLRTPPGPGTGVPADLLRTRPDIRSAQYSYAQSLAEIGVATADMLPSVSLTGTVSDSGGNTSWGFGPSVSIPVLNQTALGATRKRRQAEARQAEIAWKSSVAEAVEDVQTAQSNLRRYRSRAAMLDQAATSYSRAYTMARENFEAGELALLDLLEADRSRFSARLSAAAARNTAAQEWATLQIATGAGSAVNK</sequence>
<dbReference type="NCBIfam" id="TIGR01845">
    <property type="entry name" value="outer_NodT"/>
    <property type="match status" value="1"/>
</dbReference>
<dbReference type="Pfam" id="PF02321">
    <property type="entry name" value="OEP"/>
    <property type="match status" value="2"/>
</dbReference>
<dbReference type="PANTHER" id="PTHR30203">
    <property type="entry name" value="OUTER MEMBRANE CATION EFFLUX PROTEIN"/>
    <property type="match status" value="1"/>
</dbReference>
<feature type="chain" id="PRO_5038169916" evidence="2">
    <location>
        <begin position="23"/>
        <end position="454"/>
    </location>
</feature>
<dbReference type="Gene3D" id="1.20.1600.10">
    <property type="entry name" value="Outer membrane efflux proteins (OEP)"/>
    <property type="match status" value="1"/>
</dbReference>
<dbReference type="PROSITE" id="PS51257">
    <property type="entry name" value="PROKAR_LIPOPROTEIN"/>
    <property type="match status" value="1"/>
</dbReference>
<keyword evidence="2" id="KW-0449">Lipoprotein</keyword>
<comment type="subcellular location">
    <subcellularLocation>
        <location evidence="2">Cell membrane</location>
        <topology evidence="2">Lipid-anchor</topology>
    </subcellularLocation>
</comment>
<organism evidence="3 4">
    <name type="scientific">Paracoccus amoyensis</name>
    <dbReference type="NCBI Taxonomy" id="2760093"/>
    <lineage>
        <taxon>Bacteria</taxon>
        <taxon>Pseudomonadati</taxon>
        <taxon>Pseudomonadota</taxon>
        <taxon>Alphaproteobacteria</taxon>
        <taxon>Rhodobacterales</taxon>
        <taxon>Paracoccaceae</taxon>
        <taxon>Paracoccus</taxon>
    </lineage>
</organism>
<evidence type="ECO:0000256" key="2">
    <source>
        <dbReference type="RuleBase" id="RU362097"/>
    </source>
</evidence>